<gene>
    <name evidence="2" type="ORF">GA0070617_2854</name>
</gene>
<dbReference type="InterPro" id="IPR030934">
    <property type="entry name" value="Intein_C"/>
</dbReference>
<dbReference type="InterPro" id="IPR054695">
    <property type="entry name" value="Pierisin-like_dom"/>
</dbReference>
<dbReference type="Pfam" id="PF07591">
    <property type="entry name" value="PT-HINT"/>
    <property type="match status" value="1"/>
</dbReference>
<organism evidence="2 3">
    <name type="scientific">Micromonospora yangpuensis</name>
    <dbReference type="NCBI Taxonomy" id="683228"/>
    <lineage>
        <taxon>Bacteria</taxon>
        <taxon>Bacillati</taxon>
        <taxon>Actinomycetota</taxon>
        <taxon>Actinomycetes</taxon>
        <taxon>Micromonosporales</taxon>
        <taxon>Micromonosporaceae</taxon>
        <taxon>Micromonospora</taxon>
    </lineage>
</organism>
<dbReference type="PROSITE" id="PS50818">
    <property type="entry name" value="INTEIN_C_TER"/>
    <property type="match status" value="1"/>
</dbReference>
<dbReference type="Gene3D" id="2.170.16.10">
    <property type="entry name" value="Hedgehog/Intein (Hint) domain"/>
    <property type="match status" value="1"/>
</dbReference>
<evidence type="ECO:0000313" key="2">
    <source>
        <dbReference type="EMBL" id="SCL55079.1"/>
    </source>
</evidence>
<dbReference type="SUPFAM" id="SSF56399">
    <property type="entry name" value="ADP-ribosylation"/>
    <property type="match status" value="1"/>
</dbReference>
<dbReference type="Proteomes" id="UP000198937">
    <property type="component" value="Unassembled WGS sequence"/>
</dbReference>
<sequence>MNIGAREYDTVAGRFVSVDPIIDVNDPQQMNGYAYANNNPVSYSDPDGLRACADDACGPGADYEDMYGNYHKVKGHNDGCGGCSGAYDPDEPKINVHNNPRASAQERAVAARAAAEKERQRRIAAAKAKMLNAAKALAKILMDELGITDALDCFLKGDMGGCLATAANVAGAAIGGALGKLAARYGAPWKWKKFANLTSRVKGLLGDLIGGVKSYLKCAKHSFAPGTLVLLADGSVRPIEAVRTGDRVVAEDPETGAAGVREVVATHVNLDVELADLTLSTVAGPVLVETTVDHPFWSRDRSAWVGAGGLRAGERMLSADGAPVTVSQVRSHLGQRVMYDLTIDNIHTYYVLAGNTPVLVHNCGSQTLYRSDTRDPSEIFANGFESRGDNMDVLEHASGWSRDSGYVSTTTSERVAINRGGNVYEVRADGVDVNKEFPGNPFSHEREVAVPRSIAPECIVSCRLPDGARVVNPNYGGGR</sequence>
<evidence type="ECO:0000313" key="3">
    <source>
        <dbReference type="Proteomes" id="UP000198937"/>
    </source>
</evidence>
<reference evidence="3" key="1">
    <citation type="submission" date="2016-06" db="EMBL/GenBank/DDBJ databases">
        <authorList>
            <person name="Varghese N."/>
            <person name="Submissions Spin"/>
        </authorList>
    </citation>
    <scope>NUCLEOTIDE SEQUENCE [LARGE SCALE GENOMIC DNA]</scope>
    <source>
        <strain evidence="3">DSM 45577</strain>
    </source>
</reference>
<proteinExistence type="predicted"/>
<dbReference type="Gene3D" id="3.90.210.10">
    <property type="entry name" value="Heat-Labile Enterotoxin, subunit A"/>
    <property type="match status" value="1"/>
</dbReference>
<dbReference type="InterPro" id="IPR036844">
    <property type="entry name" value="Hint_dom_sf"/>
</dbReference>
<dbReference type="NCBIfam" id="TIGR03696">
    <property type="entry name" value="Rhs_assc_core"/>
    <property type="match status" value="1"/>
</dbReference>
<accession>A0A1C6UME6</accession>
<dbReference type="Pfam" id="PF22596">
    <property type="entry name" value="Scabin-like"/>
    <property type="match status" value="1"/>
</dbReference>
<dbReference type="NCBIfam" id="TIGR01443">
    <property type="entry name" value="intein_Cterm"/>
    <property type="match status" value="1"/>
</dbReference>
<dbReference type="InterPro" id="IPR022385">
    <property type="entry name" value="Rhs_assc_core"/>
</dbReference>
<dbReference type="AlphaFoldDB" id="A0A1C6UME6"/>
<evidence type="ECO:0000259" key="1">
    <source>
        <dbReference type="Pfam" id="PF22596"/>
    </source>
</evidence>
<dbReference type="EMBL" id="FMIA01000002">
    <property type="protein sequence ID" value="SCL55079.1"/>
    <property type="molecule type" value="Genomic_DNA"/>
</dbReference>
<dbReference type="SUPFAM" id="SSF51294">
    <property type="entry name" value="Hedgehog/intein (Hint) domain"/>
    <property type="match status" value="1"/>
</dbReference>
<dbReference type="PANTHER" id="PTHR32305:SF17">
    <property type="entry name" value="TRNA NUCLEASE WAPA"/>
    <property type="match status" value="1"/>
</dbReference>
<dbReference type="Gene3D" id="2.180.10.10">
    <property type="entry name" value="RHS repeat-associated core"/>
    <property type="match status" value="1"/>
</dbReference>
<name>A0A1C6UME6_9ACTN</name>
<dbReference type="PANTHER" id="PTHR32305">
    <property type="match status" value="1"/>
</dbReference>
<protein>
    <submittedName>
        <fullName evidence="2">Intein C-terminal splicing region/RHS repeat-associated core domain-containing protein</fullName>
    </submittedName>
</protein>
<dbReference type="CDD" id="cd00081">
    <property type="entry name" value="Hint"/>
    <property type="match status" value="1"/>
</dbReference>
<feature type="domain" description="Pierisin-like" evidence="1">
    <location>
        <begin position="368"/>
        <end position="467"/>
    </location>
</feature>
<dbReference type="STRING" id="683228.GA0070617_2854"/>
<dbReference type="InterPro" id="IPR050708">
    <property type="entry name" value="T6SS_VgrG/RHS"/>
</dbReference>
<keyword evidence="3" id="KW-1185">Reference proteome</keyword>